<name>A0A9W5F5L1_9HYPH</name>
<proteinExistence type="predicted"/>
<gene>
    <name evidence="1" type="ORF">AGR2A_pa40075</name>
</gene>
<dbReference type="EMBL" id="FBVY01000042">
    <property type="protein sequence ID" value="CUX02103.1"/>
    <property type="molecule type" value="Genomic_DNA"/>
</dbReference>
<accession>A0A9W5F5L1</accession>
<sequence>MTAVARVLGAALGIVVAGHAHKEVGTIPSLSHERRDALP</sequence>
<organism evidence="1 2">
    <name type="scientific">Agrobacterium genomosp. 2 str. CFBP 5494</name>
    <dbReference type="NCBI Taxonomy" id="1183436"/>
    <lineage>
        <taxon>Bacteria</taxon>
        <taxon>Pseudomonadati</taxon>
        <taxon>Pseudomonadota</taxon>
        <taxon>Alphaproteobacteria</taxon>
        <taxon>Hyphomicrobiales</taxon>
        <taxon>Rhizobiaceae</taxon>
        <taxon>Rhizobium/Agrobacterium group</taxon>
        <taxon>Agrobacterium</taxon>
        <taxon>Agrobacterium tumefaciens complex</taxon>
    </lineage>
</organism>
<reference evidence="1 2" key="1">
    <citation type="submission" date="2016-01" db="EMBL/GenBank/DDBJ databases">
        <authorList>
            <person name="Regsiter A."/>
            <person name="william w."/>
        </authorList>
    </citation>
    <scope>NUCLEOTIDE SEQUENCE [LARGE SCALE GENOMIC DNA]</scope>
    <source>
        <strain evidence="1 2">CFBP 5494</strain>
    </source>
</reference>
<comment type="caution">
    <text evidence="1">The sequence shown here is derived from an EMBL/GenBank/DDBJ whole genome shotgun (WGS) entry which is preliminary data.</text>
</comment>
<dbReference type="Proteomes" id="UP000191933">
    <property type="component" value="Unassembled WGS sequence"/>
</dbReference>
<evidence type="ECO:0000313" key="2">
    <source>
        <dbReference type="Proteomes" id="UP000191933"/>
    </source>
</evidence>
<evidence type="ECO:0000313" key="1">
    <source>
        <dbReference type="EMBL" id="CUX02103.1"/>
    </source>
</evidence>
<dbReference type="AlphaFoldDB" id="A0A9W5F5L1"/>
<protein>
    <submittedName>
        <fullName evidence="1">Uncharacterized protein</fullName>
    </submittedName>
</protein>
<keyword evidence="2" id="KW-1185">Reference proteome</keyword>